<dbReference type="InterPro" id="IPR027417">
    <property type="entry name" value="P-loop_NTPase"/>
</dbReference>
<keyword evidence="4" id="KW-1185">Reference proteome</keyword>
<dbReference type="Gene3D" id="3.40.50.300">
    <property type="entry name" value="P-loop containing nucleotide triphosphate hydrolases"/>
    <property type="match status" value="1"/>
</dbReference>
<feature type="compositionally biased region" description="Acidic residues" evidence="1">
    <location>
        <begin position="8"/>
        <end position="19"/>
    </location>
</feature>
<feature type="region of interest" description="Disordered" evidence="1">
    <location>
        <begin position="1"/>
        <end position="25"/>
    </location>
</feature>
<evidence type="ECO:0000256" key="1">
    <source>
        <dbReference type="SAM" id="MobiDB-lite"/>
    </source>
</evidence>
<reference evidence="3 4" key="1">
    <citation type="submission" date="2024-07" db="EMBL/GenBank/DDBJ databases">
        <title>Section-level genome sequencing and comparative genomics of Aspergillus sections Usti and Cavernicolus.</title>
        <authorList>
            <consortium name="Lawrence Berkeley National Laboratory"/>
            <person name="Nybo J.L."/>
            <person name="Vesth T.C."/>
            <person name="Theobald S."/>
            <person name="Frisvad J.C."/>
            <person name="Larsen T.O."/>
            <person name="Kjaerboelling I."/>
            <person name="Rothschild-Mancinelli K."/>
            <person name="Lyhne E.K."/>
            <person name="Kogle M.E."/>
            <person name="Barry K."/>
            <person name="Clum A."/>
            <person name="Na H."/>
            <person name="Ledsgaard L."/>
            <person name="Lin J."/>
            <person name="Lipzen A."/>
            <person name="Kuo A."/>
            <person name="Riley R."/>
            <person name="Mondo S."/>
            <person name="Labutti K."/>
            <person name="Haridas S."/>
            <person name="Pangalinan J."/>
            <person name="Salamov A.A."/>
            <person name="Simmons B.A."/>
            <person name="Magnuson J.K."/>
            <person name="Chen J."/>
            <person name="Drula E."/>
            <person name="Henrissat B."/>
            <person name="Wiebenga A."/>
            <person name="Lubbers R.J."/>
            <person name="Gomes A.C."/>
            <person name="Makela M.R."/>
            <person name="Stajich J."/>
            <person name="Grigoriev I.V."/>
            <person name="Mortensen U.H."/>
            <person name="De Vries R.P."/>
            <person name="Baker S.E."/>
            <person name="Andersen M.R."/>
        </authorList>
    </citation>
    <scope>NUCLEOTIDE SEQUENCE [LARGE SCALE GENOMIC DNA]</scope>
    <source>
        <strain evidence="3 4">CBS 209.92</strain>
    </source>
</reference>
<name>A0ABR4FHV8_9EURO</name>
<organism evidence="3 4">
    <name type="scientific">Aspergillus keveii</name>
    <dbReference type="NCBI Taxonomy" id="714993"/>
    <lineage>
        <taxon>Eukaryota</taxon>
        <taxon>Fungi</taxon>
        <taxon>Dikarya</taxon>
        <taxon>Ascomycota</taxon>
        <taxon>Pezizomycotina</taxon>
        <taxon>Eurotiomycetes</taxon>
        <taxon>Eurotiomycetidae</taxon>
        <taxon>Eurotiales</taxon>
        <taxon>Aspergillaceae</taxon>
        <taxon>Aspergillus</taxon>
        <taxon>Aspergillus subgen. Nidulantes</taxon>
    </lineage>
</organism>
<dbReference type="Proteomes" id="UP001610563">
    <property type="component" value="Unassembled WGS sequence"/>
</dbReference>
<protein>
    <recommendedName>
        <fullName evidence="2">ATPase AAA-type core domain-containing protein</fullName>
    </recommendedName>
</protein>
<dbReference type="Pfam" id="PF00004">
    <property type="entry name" value="AAA"/>
    <property type="match status" value="1"/>
</dbReference>
<feature type="region of interest" description="Disordered" evidence="1">
    <location>
        <begin position="254"/>
        <end position="276"/>
    </location>
</feature>
<dbReference type="InterPro" id="IPR050747">
    <property type="entry name" value="Mitochondrial_chaperone_BCS1"/>
</dbReference>
<dbReference type="PANTHER" id="PTHR23070">
    <property type="entry name" value="BCS1 AAA-TYPE ATPASE"/>
    <property type="match status" value="1"/>
</dbReference>
<dbReference type="InterPro" id="IPR003959">
    <property type="entry name" value="ATPase_AAA_core"/>
</dbReference>
<accession>A0ABR4FHV8</accession>
<sequence>MRQTYEDAEHDEQDSDIEADNDKQPPNRITLSAFLNIIDGLTAQEGRSLIMTANAVEKLDHALLRPGRVGLKVKSGCADAVALQEHFLVFFMQPVAAHVMGDLDSCGRMMPYSSPAAPNGRQIIPTAYRLCSPRTSILIGTLQQSFRITPGNTGVVLSKQSTMFLADRQTAGPFRYRLRSTTSGLQIPHAWTRFMVKPDIILAHLPARFEGARRADVNGWAGNCFGDTGRSHRDKGNTTRPRNLVSRVQPSHKWMSRNFPPEKATLKMAGGNPTES</sequence>
<proteinExistence type="predicted"/>
<evidence type="ECO:0000313" key="4">
    <source>
        <dbReference type="Proteomes" id="UP001610563"/>
    </source>
</evidence>
<evidence type="ECO:0000259" key="2">
    <source>
        <dbReference type="Pfam" id="PF00004"/>
    </source>
</evidence>
<dbReference type="EMBL" id="JBFTWV010000313">
    <property type="protein sequence ID" value="KAL2782819.1"/>
    <property type="molecule type" value="Genomic_DNA"/>
</dbReference>
<evidence type="ECO:0000313" key="3">
    <source>
        <dbReference type="EMBL" id="KAL2782819.1"/>
    </source>
</evidence>
<comment type="caution">
    <text evidence="3">The sequence shown here is derived from an EMBL/GenBank/DDBJ whole genome shotgun (WGS) entry which is preliminary data.</text>
</comment>
<feature type="domain" description="ATPase AAA-type core" evidence="2">
    <location>
        <begin position="13"/>
        <end position="73"/>
    </location>
</feature>
<gene>
    <name evidence="3" type="ORF">BJX66DRAFT_345493</name>
</gene>
<dbReference type="SUPFAM" id="SSF52540">
    <property type="entry name" value="P-loop containing nucleoside triphosphate hydrolases"/>
    <property type="match status" value="1"/>
</dbReference>